<name>A0A0G2J698_9EURO</name>
<keyword evidence="2" id="KW-0812">Transmembrane</keyword>
<comment type="caution">
    <text evidence="3">The sequence shown here is derived from an EMBL/GenBank/DDBJ whole genome shotgun (WGS) entry which is preliminary data.</text>
</comment>
<dbReference type="Proteomes" id="UP000034164">
    <property type="component" value="Unassembled WGS sequence"/>
</dbReference>
<gene>
    <name evidence="3" type="ORF">EMCG_05323</name>
</gene>
<evidence type="ECO:0000313" key="4">
    <source>
        <dbReference type="Proteomes" id="UP000034164"/>
    </source>
</evidence>
<dbReference type="VEuPathDB" id="FungiDB:EMCG_05323"/>
<accession>A0A0G2J698</accession>
<protein>
    <submittedName>
        <fullName evidence="3">Uncharacterized protein</fullName>
    </submittedName>
</protein>
<keyword evidence="2" id="KW-0472">Membrane</keyword>
<dbReference type="AlphaFoldDB" id="A0A0G2J698"/>
<evidence type="ECO:0000313" key="3">
    <source>
        <dbReference type="EMBL" id="KKZ59861.1"/>
    </source>
</evidence>
<evidence type="ECO:0000256" key="2">
    <source>
        <dbReference type="SAM" id="Phobius"/>
    </source>
</evidence>
<reference evidence="4" key="1">
    <citation type="journal article" date="2015" name="PLoS Genet.">
        <title>The dynamic genome and transcriptome of the human fungal pathogen Blastomyces and close relative Emmonsia.</title>
        <authorList>
            <person name="Munoz J.F."/>
            <person name="Gauthier G.M."/>
            <person name="Desjardins C.A."/>
            <person name="Gallo J.E."/>
            <person name="Holder J."/>
            <person name="Sullivan T.D."/>
            <person name="Marty A.J."/>
            <person name="Carmen J.C."/>
            <person name="Chen Z."/>
            <person name="Ding L."/>
            <person name="Gujja S."/>
            <person name="Magrini V."/>
            <person name="Misas E."/>
            <person name="Mitreva M."/>
            <person name="Priest M."/>
            <person name="Saif S."/>
            <person name="Whiston E.A."/>
            <person name="Young S."/>
            <person name="Zeng Q."/>
            <person name="Goldman W.E."/>
            <person name="Mardis E.R."/>
            <person name="Taylor J.W."/>
            <person name="McEwen J.G."/>
            <person name="Clay O.K."/>
            <person name="Klein B.S."/>
            <person name="Cuomo C.A."/>
        </authorList>
    </citation>
    <scope>NUCLEOTIDE SEQUENCE [LARGE SCALE GENOMIC DNA]</scope>
    <source>
        <strain evidence="4">UAMH 3008</strain>
    </source>
</reference>
<organism evidence="3 4">
    <name type="scientific">[Emmonsia] crescens</name>
    <dbReference type="NCBI Taxonomy" id="73230"/>
    <lineage>
        <taxon>Eukaryota</taxon>
        <taxon>Fungi</taxon>
        <taxon>Dikarya</taxon>
        <taxon>Ascomycota</taxon>
        <taxon>Pezizomycotina</taxon>
        <taxon>Eurotiomycetes</taxon>
        <taxon>Eurotiomycetidae</taxon>
        <taxon>Onygenales</taxon>
        <taxon>Ajellomycetaceae</taxon>
        <taxon>Emergomyces</taxon>
    </lineage>
</organism>
<feature type="region of interest" description="Disordered" evidence="1">
    <location>
        <begin position="92"/>
        <end position="114"/>
    </location>
</feature>
<dbReference type="OrthoDB" id="4083871at2759"/>
<sequence length="114" mass="12836">MASNRLIPLLILIVVVGILAFVCFVTWSIMMAVKAQTKKEMEKKHVTMSRAGMKVGVKELNDEQYKDISQGVLVNIWNHSSFPAYKRRWWSGSNGSENDNGGNGNNNTEGRRHV</sequence>
<proteinExistence type="predicted"/>
<dbReference type="EMBL" id="LCZI01001655">
    <property type="protein sequence ID" value="KKZ59861.1"/>
    <property type="molecule type" value="Genomic_DNA"/>
</dbReference>
<dbReference type="PANTHER" id="PTHR42077:SF1">
    <property type="entry name" value="YALI0F30239P"/>
    <property type="match status" value="1"/>
</dbReference>
<dbReference type="PANTHER" id="PTHR42077">
    <property type="entry name" value="YALI0F30239P"/>
    <property type="match status" value="1"/>
</dbReference>
<keyword evidence="2" id="KW-1133">Transmembrane helix</keyword>
<feature type="transmembrane region" description="Helical" evidence="2">
    <location>
        <begin position="6"/>
        <end position="33"/>
    </location>
</feature>
<evidence type="ECO:0000256" key="1">
    <source>
        <dbReference type="SAM" id="MobiDB-lite"/>
    </source>
</evidence>